<evidence type="ECO:0000256" key="2">
    <source>
        <dbReference type="ARBA" id="ARBA00023242"/>
    </source>
</evidence>
<dbReference type="InterPro" id="IPR036864">
    <property type="entry name" value="Zn2-C6_fun-type_DNA-bd_sf"/>
</dbReference>
<dbReference type="PROSITE" id="PS00463">
    <property type="entry name" value="ZN2_CY6_FUNGAL_1"/>
    <property type="match status" value="1"/>
</dbReference>
<dbReference type="SMART" id="SM00906">
    <property type="entry name" value="Fungal_trans"/>
    <property type="match status" value="1"/>
</dbReference>
<dbReference type="InterPro" id="IPR007219">
    <property type="entry name" value="XnlR_reg_dom"/>
</dbReference>
<dbReference type="SUPFAM" id="SSF57701">
    <property type="entry name" value="Zn2/Cys6 DNA-binding domain"/>
    <property type="match status" value="1"/>
</dbReference>
<evidence type="ECO:0000256" key="3">
    <source>
        <dbReference type="SAM" id="MobiDB-lite"/>
    </source>
</evidence>
<dbReference type="EMBL" id="JAWWNJ010000001">
    <property type="protein sequence ID" value="KAK7063479.1"/>
    <property type="molecule type" value="Genomic_DNA"/>
</dbReference>
<protein>
    <submittedName>
        <fullName evidence="5">Fungal-trans domain-containing protein</fullName>
    </submittedName>
</protein>
<dbReference type="InterPro" id="IPR001138">
    <property type="entry name" value="Zn2Cys6_DnaBD"/>
</dbReference>
<accession>A0AAW0EHK0</accession>
<dbReference type="PROSITE" id="PS50048">
    <property type="entry name" value="ZN2_CY6_FUNGAL_2"/>
    <property type="match status" value="1"/>
</dbReference>
<gene>
    <name evidence="5" type="ORF">R3P38DRAFT_3249107</name>
</gene>
<dbReference type="PANTHER" id="PTHR46910">
    <property type="entry name" value="TRANSCRIPTION FACTOR PDR1"/>
    <property type="match status" value="1"/>
</dbReference>
<evidence type="ECO:0000259" key="4">
    <source>
        <dbReference type="PROSITE" id="PS50048"/>
    </source>
</evidence>
<feature type="region of interest" description="Disordered" evidence="3">
    <location>
        <begin position="115"/>
        <end position="135"/>
    </location>
</feature>
<comment type="caution">
    <text evidence="5">The sequence shown here is derived from an EMBL/GenBank/DDBJ whole genome shotgun (WGS) entry which is preliminary data.</text>
</comment>
<proteinExistence type="predicted"/>
<evidence type="ECO:0000256" key="1">
    <source>
        <dbReference type="ARBA" id="ARBA00022723"/>
    </source>
</evidence>
<dbReference type="AlphaFoldDB" id="A0AAW0EHK0"/>
<name>A0AAW0EHK0_9AGAR</name>
<dbReference type="Proteomes" id="UP001362999">
    <property type="component" value="Unassembled WGS sequence"/>
</dbReference>
<keyword evidence="6" id="KW-1185">Reference proteome</keyword>
<feature type="domain" description="Zn(2)-C6 fungal-type" evidence="4">
    <location>
        <begin position="13"/>
        <end position="46"/>
    </location>
</feature>
<dbReference type="InterPro" id="IPR050987">
    <property type="entry name" value="AtrR-like"/>
</dbReference>
<dbReference type="GO" id="GO:0003677">
    <property type="term" value="F:DNA binding"/>
    <property type="evidence" value="ECO:0007669"/>
    <property type="project" value="InterPro"/>
</dbReference>
<reference evidence="5 6" key="1">
    <citation type="journal article" date="2024" name="J Genomics">
        <title>Draft genome sequencing and assembly of Favolaschia claudopus CIRM-BRFM 2984 isolated from oak limbs.</title>
        <authorList>
            <person name="Navarro D."/>
            <person name="Drula E."/>
            <person name="Chaduli D."/>
            <person name="Cazenave R."/>
            <person name="Ahrendt S."/>
            <person name="Wang J."/>
            <person name="Lipzen A."/>
            <person name="Daum C."/>
            <person name="Barry K."/>
            <person name="Grigoriev I.V."/>
            <person name="Favel A."/>
            <person name="Rosso M.N."/>
            <person name="Martin F."/>
        </authorList>
    </citation>
    <scope>NUCLEOTIDE SEQUENCE [LARGE SCALE GENOMIC DNA]</scope>
    <source>
        <strain evidence="5 6">CIRM-BRFM 2984</strain>
    </source>
</reference>
<dbReference type="Pfam" id="PF00172">
    <property type="entry name" value="Zn_clus"/>
    <property type="match status" value="1"/>
</dbReference>
<evidence type="ECO:0000313" key="5">
    <source>
        <dbReference type="EMBL" id="KAK7063479.1"/>
    </source>
</evidence>
<organism evidence="5 6">
    <name type="scientific">Favolaschia claudopus</name>
    <dbReference type="NCBI Taxonomy" id="2862362"/>
    <lineage>
        <taxon>Eukaryota</taxon>
        <taxon>Fungi</taxon>
        <taxon>Dikarya</taxon>
        <taxon>Basidiomycota</taxon>
        <taxon>Agaricomycotina</taxon>
        <taxon>Agaricomycetes</taxon>
        <taxon>Agaricomycetidae</taxon>
        <taxon>Agaricales</taxon>
        <taxon>Marasmiineae</taxon>
        <taxon>Mycenaceae</taxon>
        <taxon>Favolaschia</taxon>
    </lineage>
</organism>
<dbReference type="Pfam" id="PF04082">
    <property type="entry name" value="Fungal_trans"/>
    <property type="match status" value="1"/>
</dbReference>
<dbReference type="PANTHER" id="PTHR46910:SF38">
    <property type="entry name" value="ZN(2)-C6 FUNGAL-TYPE DOMAIN-CONTAINING PROTEIN"/>
    <property type="match status" value="1"/>
</dbReference>
<sequence length="733" mass="81110">MHDSAKRRRLRGSCDVCRKRKIRCDSAEKPGEPCSHCVAFKTECTHSAQKSSGNFSTPNWKSAQSHVAKILSTSVPYIRPNDPDIVHEILVEVAQYARALEDAVGTLRRQLRAVVKASSDTPPPENGSEPSSNEDLADLQVGSQAVPPIARGSFPLCLSDQFLQAAFKHLHGHGNTLPSPSGRRAEFWTPQPWSRLLVADKPKQTFPETDLLDSLVDIYFEEINSITGILHSRSFRESVSDGLHLRNPHFGAVVLAVCSIASRQSQDPRVLPEGFTSEHSRGLKFFRQAQKFLSPSFSRQHSLYQLQLICLSIKFLAGSGLSPDFWIWANIGIRFAQAAGVHRRDGYIGMDPATAEQYKRAFWFLIVSDTLMTTFRGVSSTIQPADFDLELPLAFDKATADEVHPEEAFMTAYIQLLTIFRRVQEIVNAPDRRPCSQDVVVELDSALNSWIDGLPVQLRWDPSEQNRIVLNQSAALHCLYYQTEILLHRHFIPPIGTQTMSNTNCPSLAICATAARSCVHLLDVQARQGRLLHNAHVVIVLFDCAVVLMVNARLTGTSASADRTIADVRNCARVLRLYEQRWRLAGRKYDIITTMLNLGNSNTNTSNAVSVQTPSAKAVRSIAPKQSVASVVPASSELSSAAPRLYWPAVQSFDHPFSGSLRHSGNWLLELDSSGLSSQSQADAFQADGYNANLDNGASGLGYFGQGQSVTDHDWQGWNQYLEELDNGFGGFQ</sequence>
<dbReference type="SMART" id="SM00066">
    <property type="entry name" value="GAL4"/>
    <property type="match status" value="1"/>
</dbReference>
<dbReference type="GO" id="GO:0008270">
    <property type="term" value="F:zinc ion binding"/>
    <property type="evidence" value="ECO:0007669"/>
    <property type="project" value="InterPro"/>
</dbReference>
<dbReference type="GO" id="GO:0006351">
    <property type="term" value="P:DNA-templated transcription"/>
    <property type="evidence" value="ECO:0007669"/>
    <property type="project" value="InterPro"/>
</dbReference>
<keyword evidence="1" id="KW-0479">Metal-binding</keyword>
<dbReference type="CDD" id="cd00067">
    <property type="entry name" value="GAL4"/>
    <property type="match status" value="1"/>
</dbReference>
<dbReference type="CDD" id="cd12148">
    <property type="entry name" value="fungal_TF_MHR"/>
    <property type="match status" value="1"/>
</dbReference>
<dbReference type="Gene3D" id="4.10.240.10">
    <property type="entry name" value="Zn(2)-C6 fungal-type DNA-binding domain"/>
    <property type="match status" value="1"/>
</dbReference>
<dbReference type="GO" id="GO:0000981">
    <property type="term" value="F:DNA-binding transcription factor activity, RNA polymerase II-specific"/>
    <property type="evidence" value="ECO:0007669"/>
    <property type="project" value="InterPro"/>
</dbReference>
<evidence type="ECO:0000313" key="6">
    <source>
        <dbReference type="Proteomes" id="UP001362999"/>
    </source>
</evidence>
<keyword evidence="2" id="KW-0539">Nucleus</keyword>